<name>A0ABZ1EQS2_9ACTN</name>
<protein>
    <submittedName>
        <fullName evidence="2">Anti-sigma factor antagonist</fullName>
    </submittedName>
</protein>
<dbReference type="RefSeq" id="WP_326706952.1">
    <property type="nucleotide sequence ID" value="NZ_CP108861.1"/>
</dbReference>
<dbReference type="PROSITE" id="PS50801">
    <property type="entry name" value="STAS"/>
    <property type="match status" value="1"/>
</dbReference>
<evidence type="ECO:0000259" key="1">
    <source>
        <dbReference type="PROSITE" id="PS50801"/>
    </source>
</evidence>
<feature type="domain" description="STAS" evidence="1">
    <location>
        <begin position="1"/>
        <end position="103"/>
    </location>
</feature>
<dbReference type="InterPro" id="IPR036513">
    <property type="entry name" value="STAS_dom_sf"/>
</dbReference>
<gene>
    <name evidence="2" type="ORF">OG849_03865</name>
</gene>
<dbReference type="EMBL" id="CP109083">
    <property type="protein sequence ID" value="WSB06427.1"/>
    <property type="molecule type" value="Genomic_DNA"/>
</dbReference>
<dbReference type="Gene3D" id="3.30.750.24">
    <property type="entry name" value="STAS domain"/>
    <property type="match status" value="1"/>
</dbReference>
<dbReference type="Proteomes" id="UP001356428">
    <property type="component" value="Chromosome"/>
</dbReference>
<reference evidence="2 3" key="1">
    <citation type="submission" date="2022-10" db="EMBL/GenBank/DDBJ databases">
        <title>The complete genomes of actinobacterial strains from the NBC collection.</title>
        <authorList>
            <person name="Joergensen T.S."/>
            <person name="Alvarez Arevalo M."/>
            <person name="Sterndorff E.B."/>
            <person name="Faurdal D."/>
            <person name="Vuksanovic O."/>
            <person name="Mourched A.-S."/>
            <person name="Charusanti P."/>
            <person name="Shaw S."/>
            <person name="Blin K."/>
            <person name="Weber T."/>
        </authorList>
    </citation>
    <scope>NUCLEOTIDE SEQUENCE [LARGE SCALE GENOMIC DNA]</scope>
    <source>
        <strain evidence="2 3">NBC 01792</strain>
    </source>
</reference>
<evidence type="ECO:0000313" key="2">
    <source>
        <dbReference type="EMBL" id="WSB06427.1"/>
    </source>
</evidence>
<accession>A0ABZ1EQS2</accession>
<sequence>MVQHTLYPAAYVLRLEGNADPTTRDVLATAFSLAANWSLPLIVDLSALDFGDEELLGHLIYAHQTSGLTLIGPISDLLQRRLDTTGLATLLTIRPTLTAALNH</sequence>
<dbReference type="SUPFAM" id="SSF52091">
    <property type="entry name" value="SpoIIaa-like"/>
    <property type="match status" value="1"/>
</dbReference>
<proteinExistence type="predicted"/>
<dbReference type="InterPro" id="IPR002645">
    <property type="entry name" value="STAS_dom"/>
</dbReference>
<organism evidence="2 3">
    <name type="scientific">Streptomyces cyaneofuscatus</name>
    <dbReference type="NCBI Taxonomy" id="66883"/>
    <lineage>
        <taxon>Bacteria</taxon>
        <taxon>Bacillati</taxon>
        <taxon>Actinomycetota</taxon>
        <taxon>Actinomycetes</taxon>
        <taxon>Kitasatosporales</taxon>
        <taxon>Streptomycetaceae</taxon>
        <taxon>Streptomyces</taxon>
    </lineage>
</organism>
<evidence type="ECO:0000313" key="3">
    <source>
        <dbReference type="Proteomes" id="UP001356428"/>
    </source>
</evidence>
<keyword evidence="3" id="KW-1185">Reference proteome</keyword>